<evidence type="ECO:0000313" key="6">
    <source>
        <dbReference type="Proteomes" id="UP001597420"/>
    </source>
</evidence>
<organism evidence="5 6">
    <name type="scientific">Pasteurella oralis</name>
    <dbReference type="NCBI Taxonomy" id="1071947"/>
    <lineage>
        <taxon>Bacteria</taxon>
        <taxon>Pseudomonadati</taxon>
        <taxon>Pseudomonadota</taxon>
        <taxon>Gammaproteobacteria</taxon>
        <taxon>Pasteurellales</taxon>
        <taxon>Pasteurellaceae</taxon>
        <taxon>Pasteurella</taxon>
    </lineage>
</organism>
<evidence type="ECO:0000313" key="5">
    <source>
        <dbReference type="EMBL" id="MFD1806193.1"/>
    </source>
</evidence>
<keyword evidence="2" id="KW-0805">Transcription regulation</keyword>
<evidence type="ECO:0000256" key="1">
    <source>
        <dbReference type="ARBA" id="ARBA00010234"/>
    </source>
</evidence>
<comment type="caution">
    <text evidence="5">The sequence shown here is derived from an EMBL/GenBank/DDBJ whole genome shotgun (WGS) entry which is preliminary data.</text>
</comment>
<accession>A0ABW4NV93</accession>
<evidence type="ECO:0000256" key="4">
    <source>
        <dbReference type="ARBA" id="ARBA00023163"/>
    </source>
</evidence>
<sequence>MKFSELKLTQEQEYFVDKWMDMWGNWIRTERFDKTQFNIIGRLMQSVTPAEPSEAICDDETGMMISEVVDQFFTKNDKALRFIVFSYYVNKCTINKIAVTLRNNSDEVPMQPCAGKSKIRVPSLKTFKRNVEKELKLAKAIIHELLVKGFLILRNCSECVDNVKIKY</sequence>
<reference evidence="6" key="1">
    <citation type="journal article" date="2019" name="Int. J. Syst. Evol. Microbiol.">
        <title>The Global Catalogue of Microorganisms (GCM) 10K type strain sequencing project: providing services to taxonomists for standard genome sequencing and annotation.</title>
        <authorList>
            <consortium name="The Broad Institute Genomics Platform"/>
            <consortium name="The Broad Institute Genome Sequencing Center for Infectious Disease"/>
            <person name="Wu L."/>
            <person name="Ma J."/>
        </authorList>
    </citation>
    <scope>NUCLEOTIDE SEQUENCE [LARGE SCALE GENOMIC DNA]</scope>
    <source>
        <strain evidence="6">CCM 7950</strain>
    </source>
</reference>
<dbReference type="EMBL" id="JBHUFP010000009">
    <property type="protein sequence ID" value="MFD1806193.1"/>
    <property type="molecule type" value="Genomic_DNA"/>
</dbReference>
<keyword evidence="4" id="KW-0804">Transcription</keyword>
<evidence type="ECO:0000256" key="2">
    <source>
        <dbReference type="ARBA" id="ARBA00023015"/>
    </source>
</evidence>
<proteinExistence type="inferred from homology"/>
<dbReference type="Pfam" id="PF06530">
    <property type="entry name" value="Phage_antitermQ"/>
    <property type="match status" value="1"/>
</dbReference>
<protein>
    <submittedName>
        <fullName evidence="5">Antiterminator Q family protein</fullName>
    </submittedName>
</protein>
<evidence type="ECO:0000256" key="3">
    <source>
        <dbReference type="ARBA" id="ARBA00023125"/>
    </source>
</evidence>
<dbReference type="Proteomes" id="UP001597420">
    <property type="component" value="Unassembled WGS sequence"/>
</dbReference>
<dbReference type="RefSeq" id="WP_379097975.1">
    <property type="nucleotide sequence ID" value="NZ_JBHUFP010000009.1"/>
</dbReference>
<keyword evidence="6" id="KW-1185">Reference proteome</keyword>
<keyword evidence="3" id="KW-0238">DNA-binding</keyword>
<comment type="similarity">
    <text evidence="1">Belongs to the phage antitermination Q type 1 family.</text>
</comment>
<name>A0ABW4NV93_9PAST</name>
<dbReference type="InterPro" id="IPR010534">
    <property type="entry name" value="Phage_933W_GpQ"/>
</dbReference>
<gene>
    <name evidence="5" type="ORF">ACFSAV_07415</name>
</gene>